<name>A0ABU7J2H0_9GAMM</name>
<comment type="caution">
    <text evidence="1">The sequence shown here is derived from an EMBL/GenBank/DDBJ whole genome shotgun (WGS) entry which is preliminary data.</text>
</comment>
<sequence length="240" mass="26673">MERTVEITKNRFFEIFSDAVLLYEISLSESRVSAKAALAKSCILSVNYALEAAANSFISTVEVTSSLKNQIDRFSTLDKFDFVLQWHKDSALPRGDTEVQVVKELIDKRNTAVHPKIETCSEGISTEVGSGSLGYVHKLKSGSESARNKLSKFSKAPDMYTDEDALVALKAVVNFLNSYVNDWWGIDIDTSALLLMPSWNGSINASNILYERDSLETVVKHDKVLGIKFLGLHGILKQFV</sequence>
<proteinExistence type="predicted"/>
<evidence type="ECO:0000313" key="2">
    <source>
        <dbReference type="Proteomes" id="UP001336314"/>
    </source>
</evidence>
<organism evidence="1 2">
    <name type="scientific">Alkalimonas cellulosilytica</name>
    <dbReference type="NCBI Taxonomy" id="3058395"/>
    <lineage>
        <taxon>Bacteria</taxon>
        <taxon>Pseudomonadati</taxon>
        <taxon>Pseudomonadota</taxon>
        <taxon>Gammaproteobacteria</taxon>
        <taxon>Alkalimonas</taxon>
    </lineage>
</organism>
<reference evidence="1 2" key="1">
    <citation type="submission" date="2023-07" db="EMBL/GenBank/DDBJ databases">
        <title>Alkalimonas sp., MEB108 novel, alkaliphilic bacterium isolated from Lonar Lake, India.</title>
        <authorList>
            <person name="Joshi A."/>
            <person name="Thite S."/>
        </authorList>
    </citation>
    <scope>NUCLEOTIDE SEQUENCE [LARGE SCALE GENOMIC DNA]</scope>
    <source>
        <strain evidence="1 2">MEB108</strain>
    </source>
</reference>
<gene>
    <name evidence="1" type="ORF">QWY20_03765</name>
</gene>
<evidence type="ECO:0008006" key="3">
    <source>
        <dbReference type="Google" id="ProtNLM"/>
    </source>
</evidence>
<dbReference type="RefSeq" id="WP_330127703.1">
    <property type="nucleotide sequence ID" value="NZ_JAUHLI010000003.1"/>
</dbReference>
<accession>A0ABU7J2H0</accession>
<keyword evidence="2" id="KW-1185">Reference proteome</keyword>
<protein>
    <recommendedName>
        <fullName evidence="3">HEPN AbiU2-like domain-containing protein</fullName>
    </recommendedName>
</protein>
<dbReference type="EMBL" id="JAUHLI010000003">
    <property type="protein sequence ID" value="MEE2000558.1"/>
    <property type="molecule type" value="Genomic_DNA"/>
</dbReference>
<dbReference type="Proteomes" id="UP001336314">
    <property type="component" value="Unassembled WGS sequence"/>
</dbReference>
<evidence type="ECO:0000313" key="1">
    <source>
        <dbReference type="EMBL" id="MEE2000558.1"/>
    </source>
</evidence>